<accession>A0A160T3F3</accession>
<organism evidence="1 2">
    <name type="scientific">Candidatus Promineifilum breve</name>
    <dbReference type="NCBI Taxonomy" id="1806508"/>
    <lineage>
        <taxon>Bacteria</taxon>
        <taxon>Bacillati</taxon>
        <taxon>Chloroflexota</taxon>
        <taxon>Ardenticatenia</taxon>
        <taxon>Candidatus Promineifilales</taxon>
        <taxon>Candidatus Promineifilaceae</taxon>
        <taxon>Candidatus Promineifilum</taxon>
    </lineage>
</organism>
<dbReference type="AlphaFoldDB" id="A0A160T3F3"/>
<dbReference type="EMBL" id="LN890655">
    <property type="protein sequence ID" value="CUS04232.2"/>
    <property type="molecule type" value="Genomic_DNA"/>
</dbReference>
<sequence>MPTTSSYRLSRAQWLVDWENAPRDLGAQIDWASVDPARVDANGKKYIPDGAIMARIVSNGKLIPRRDVAARGNALGTEVAVGILIGQANEGDRSDALTGYGLLLGGVVYNNLLYDFGQANLATWKTELETNGLTFVYLTHQNTAAA</sequence>
<proteinExistence type="predicted"/>
<protein>
    <submittedName>
        <fullName evidence="1">Uncharacterized protein</fullName>
    </submittedName>
</protein>
<evidence type="ECO:0000313" key="2">
    <source>
        <dbReference type="Proteomes" id="UP000215027"/>
    </source>
</evidence>
<gene>
    <name evidence="1" type="ORF">CFX0092_A2354</name>
</gene>
<keyword evidence="2" id="KW-1185">Reference proteome</keyword>
<dbReference type="Proteomes" id="UP000215027">
    <property type="component" value="Chromosome I"/>
</dbReference>
<reference evidence="1" key="1">
    <citation type="submission" date="2016-01" db="EMBL/GenBank/DDBJ databases">
        <authorList>
            <person name="Mcilroy J.S."/>
            <person name="Karst M S."/>
            <person name="Albertsen M."/>
        </authorList>
    </citation>
    <scope>NUCLEOTIDE SEQUENCE</scope>
    <source>
        <strain evidence="1">Cfx-K</strain>
    </source>
</reference>
<evidence type="ECO:0000313" key="1">
    <source>
        <dbReference type="EMBL" id="CUS04232.2"/>
    </source>
</evidence>
<name>A0A160T3F3_9CHLR</name>
<dbReference type="KEGG" id="pbf:CFX0092_A2354"/>
<dbReference type="RefSeq" id="WP_157913093.1">
    <property type="nucleotide sequence ID" value="NZ_LN890655.1"/>
</dbReference>